<reference evidence="3 4" key="1">
    <citation type="submission" date="2018-06" db="EMBL/GenBank/DDBJ databases">
        <title>Comparative genomics reveals the genomic features of Rhizophagus irregularis, R. cerebriforme, R. diaphanum and Gigaspora rosea, and their symbiotic lifestyle signature.</title>
        <authorList>
            <person name="Morin E."/>
            <person name="San Clemente H."/>
            <person name="Chen E.C.H."/>
            <person name="De La Providencia I."/>
            <person name="Hainaut M."/>
            <person name="Kuo A."/>
            <person name="Kohler A."/>
            <person name="Murat C."/>
            <person name="Tang N."/>
            <person name="Roy S."/>
            <person name="Loubradou J."/>
            <person name="Henrissat B."/>
            <person name="Grigoriev I.V."/>
            <person name="Corradi N."/>
            <person name="Roux C."/>
            <person name="Martin F.M."/>
        </authorList>
    </citation>
    <scope>NUCLEOTIDE SEQUENCE [LARGE SCALE GENOMIC DNA]</scope>
    <source>
        <strain evidence="3 4">DAOM 227022</strain>
    </source>
</reference>
<feature type="transmembrane region" description="Helical" evidence="2">
    <location>
        <begin position="73"/>
        <end position="95"/>
    </location>
</feature>
<protein>
    <submittedName>
        <fullName evidence="3">Uncharacterized protein</fullName>
    </submittedName>
</protein>
<gene>
    <name evidence="3" type="ORF">C1645_814964</name>
</gene>
<keyword evidence="4" id="KW-1185">Reference proteome</keyword>
<dbReference type="Proteomes" id="UP000265703">
    <property type="component" value="Unassembled WGS sequence"/>
</dbReference>
<evidence type="ECO:0000256" key="2">
    <source>
        <dbReference type="SAM" id="Phobius"/>
    </source>
</evidence>
<dbReference type="AlphaFoldDB" id="A0A397TET8"/>
<keyword evidence="1" id="KW-0175">Coiled coil</keyword>
<keyword evidence="2" id="KW-0812">Transmembrane</keyword>
<evidence type="ECO:0000313" key="4">
    <source>
        <dbReference type="Proteomes" id="UP000265703"/>
    </source>
</evidence>
<evidence type="ECO:0000256" key="1">
    <source>
        <dbReference type="SAM" id="Coils"/>
    </source>
</evidence>
<proteinExistence type="predicted"/>
<feature type="coiled-coil region" evidence="1">
    <location>
        <begin position="33"/>
        <end position="60"/>
    </location>
</feature>
<organism evidence="3 4">
    <name type="scientific">Glomus cerebriforme</name>
    <dbReference type="NCBI Taxonomy" id="658196"/>
    <lineage>
        <taxon>Eukaryota</taxon>
        <taxon>Fungi</taxon>
        <taxon>Fungi incertae sedis</taxon>
        <taxon>Mucoromycota</taxon>
        <taxon>Glomeromycotina</taxon>
        <taxon>Glomeromycetes</taxon>
        <taxon>Glomerales</taxon>
        <taxon>Glomeraceae</taxon>
        <taxon>Glomus</taxon>
    </lineage>
</organism>
<dbReference type="EMBL" id="QKYT01000039">
    <property type="protein sequence ID" value="RIA96770.1"/>
    <property type="molecule type" value="Genomic_DNA"/>
</dbReference>
<keyword evidence="2" id="KW-1133">Transmembrane helix</keyword>
<accession>A0A397TET8</accession>
<comment type="caution">
    <text evidence="3">The sequence shown here is derived from an EMBL/GenBank/DDBJ whole genome shotgun (WGS) entry which is preliminary data.</text>
</comment>
<evidence type="ECO:0000313" key="3">
    <source>
        <dbReference type="EMBL" id="RIA96770.1"/>
    </source>
</evidence>
<name>A0A397TET8_9GLOM</name>
<sequence>MFVVSRIIQRSVITYAKNNNKKNVKHFSQTLLKQKIDNKFARLENVINGVKNEIAKLDVNMEKRQVKIEKGQVNLAKFVLASSGITGSGLLGMLYRLEEHKIK</sequence>
<keyword evidence="2" id="KW-0472">Membrane</keyword>